<dbReference type="EMBL" id="BPVZ01000011">
    <property type="protein sequence ID" value="GKU97476.1"/>
    <property type="molecule type" value="Genomic_DNA"/>
</dbReference>
<reference evidence="1 2" key="1">
    <citation type="journal article" date="2021" name="Commun. Biol.">
        <title>The genome of Shorea leprosula (Dipterocarpaceae) highlights the ecological relevance of drought in aseasonal tropical rainforests.</title>
        <authorList>
            <person name="Ng K.K.S."/>
            <person name="Kobayashi M.J."/>
            <person name="Fawcett J.A."/>
            <person name="Hatakeyama M."/>
            <person name="Paape T."/>
            <person name="Ng C.H."/>
            <person name="Ang C.C."/>
            <person name="Tnah L.H."/>
            <person name="Lee C.T."/>
            <person name="Nishiyama T."/>
            <person name="Sese J."/>
            <person name="O'Brien M.J."/>
            <person name="Copetti D."/>
            <person name="Mohd Noor M.I."/>
            <person name="Ong R.C."/>
            <person name="Putra M."/>
            <person name="Sireger I.Z."/>
            <person name="Indrioko S."/>
            <person name="Kosugi Y."/>
            <person name="Izuno A."/>
            <person name="Isagi Y."/>
            <person name="Lee S.L."/>
            <person name="Shimizu K.K."/>
        </authorList>
    </citation>
    <scope>NUCLEOTIDE SEQUENCE [LARGE SCALE GENOMIC DNA]</scope>
    <source>
        <strain evidence="1">214</strain>
    </source>
</reference>
<protein>
    <submittedName>
        <fullName evidence="1">Uncharacterized protein</fullName>
    </submittedName>
</protein>
<evidence type="ECO:0000313" key="2">
    <source>
        <dbReference type="Proteomes" id="UP001054252"/>
    </source>
</evidence>
<gene>
    <name evidence="1" type="ORF">SLEP1_g10619</name>
</gene>
<keyword evidence="2" id="KW-1185">Reference proteome</keyword>
<name>A0AAV5IIJ7_9ROSI</name>
<accession>A0AAV5IIJ7</accession>
<evidence type="ECO:0000313" key="1">
    <source>
        <dbReference type="EMBL" id="GKU97476.1"/>
    </source>
</evidence>
<organism evidence="1 2">
    <name type="scientific">Rubroshorea leprosula</name>
    <dbReference type="NCBI Taxonomy" id="152421"/>
    <lineage>
        <taxon>Eukaryota</taxon>
        <taxon>Viridiplantae</taxon>
        <taxon>Streptophyta</taxon>
        <taxon>Embryophyta</taxon>
        <taxon>Tracheophyta</taxon>
        <taxon>Spermatophyta</taxon>
        <taxon>Magnoliopsida</taxon>
        <taxon>eudicotyledons</taxon>
        <taxon>Gunneridae</taxon>
        <taxon>Pentapetalae</taxon>
        <taxon>rosids</taxon>
        <taxon>malvids</taxon>
        <taxon>Malvales</taxon>
        <taxon>Dipterocarpaceae</taxon>
        <taxon>Rubroshorea</taxon>
    </lineage>
</organism>
<proteinExistence type="predicted"/>
<sequence length="116" mass="12908">MKARQCYVKQVEVLVGELRKDLEEQESQPEVPSLLSFISFHFLPLVQLHVAVLAAILQPHLHFIAASFHQHLQHSLLHFAATVLWCSLPSSFAASCAAFLPFAASCAALTPQLQQY</sequence>
<dbReference type="Proteomes" id="UP001054252">
    <property type="component" value="Unassembled WGS sequence"/>
</dbReference>
<dbReference type="AlphaFoldDB" id="A0AAV5IIJ7"/>
<comment type="caution">
    <text evidence="1">The sequence shown here is derived from an EMBL/GenBank/DDBJ whole genome shotgun (WGS) entry which is preliminary data.</text>
</comment>